<comment type="caution">
    <text evidence="6">The sequence shown here is derived from an EMBL/GenBank/DDBJ whole genome shotgun (WGS) entry which is preliminary data.</text>
</comment>
<dbReference type="Gene3D" id="3.90.226.10">
    <property type="entry name" value="2-enoyl-CoA Hydratase, Chain A, domain 1"/>
    <property type="match status" value="1"/>
</dbReference>
<dbReference type="InterPro" id="IPR002142">
    <property type="entry name" value="Peptidase_S49"/>
</dbReference>
<evidence type="ECO:0000256" key="3">
    <source>
        <dbReference type="ARBA" id="ARBA00022801"/>
    </source>
</evidence>
<dbReference type="InterPro" id="IPR029045">
    <property type="entry name" value="ClpP/crotonase-like_dom_sf"/>
</dbReference>
<evidence type="ECO:0000256" key="1">
    <source>
        <dbReference type="ARBA" id="ARBA00008683"/>
    </source>
</evidence>
<dbReference type="GO" id="GO:0006508">
    <property type="term" value="P:proteolysis"/>
    <property type="evidence" value="ECO:0007669"/>
    <property type="project" value="UniProtKB-KW"/>
</dbReference>
<dbReference type="PANTHER" id="PTHR42987">
    <property type="entry name" value="PEPTIDASE S49"/>
    <property type="match status" value="1"/>
</dbReference>
<evidence type="ECO:0000259" key="5">
    <source>
        <dbReference type="Pfam" id="PF01343"/>
    </source>
</evidence>
<feature type="domain" description="Peptidase S49" evidence="5">
    <location>
        <begin position="104"/>
        <end position="210"/>
    </location>
</feature>
<evidence type="ECO:0000313" key="6">
    <source>
        <dbReference type="EMBL" id="KKM91463.1"/>
    </source>
</evidence>
<dbReference type="EMBL" id="LAZR01006527">
    <property type="protein sequence ID" value="KKM91463.1"/>
    <property type="molecule type" value="Genomic_DNA"/>
</dbReference>
<proteinExistence type="inferred from homology"/>
<keyword evidence="3" id="KW-0378">Hydrolase</keyword>
<keyword evidence="2" id="KW-0645">Protease</keyword>
<dbReference type="InterPro" id="IPR047272">
    <property type="entry name" value="S49_SppA_C"/>
</dbReference>
<accession>A0A0F9LDC2</accession>
<dbReference type="SUPFAM" id="SSF52096">
    <property type="entry name" value="ClpP/crotonase"/>
    <property type="match status" value="1"/>
</dbReference>
<name>A0A0F9LDC2_9ZZZZ</name>
<protein>
    <recommendedName>
        <fullName evidence="5">Peptidase S49 domain-containing protein</fullName>
    </recommendedName>
</protein>
<dbReference type="PANTHER" id="PTHR42987:SF4">
    <property type="entry name" value="PROTEASE SOHB-RELATED"/>
    <property type="match status" value="1"/>
</dbReference>
<dbReference type="AlphaFoldDB" id="A0A0F9LDC2"/>
<evidence type="ECO:0000256" key="2">
    <source>
        <dbReference type="ARBA" id="ARBA00022670"/>
    </source>
</evidence>
<dbReference type="Gene3D" id="6.20.330.10">
    <property type="match status" value="1"/>
</dbReference>
<dbReference type="GO" id="GO:0008236">
    <property type="term" value="F:serine-type peptidase activity"/>
    <property type="evidence" value="ECO:0007669"/>
    <property type="project" value="UniProtKB-KW"/>
</dbReference>
<evidence type="ECO:0000256" key="4">
    <source>
        <dbReference type="ARBA" id="ARBA00022825"/>
    </source>
</evidence>
<dbReference type="CDD" id="cd07023">
    <property type="entry name" value="S49_Sppa_N_C"/>
    <property type="match status" value="1"/>
</dbReference>
<reference evidence="6" key="1">
    <citation type="journal article" date="2015" name="Nature">
        <title>Complex archaea that bridge the gap between prokaryotes and eukaryotes.</title>
        <authorList>
            <person name="Spang A."/>
            <person name="Saw J.H."/>
            <person name="Jorgensen S.L."/>
            <person name="Zaremba-Niedzwiedzka K."/>
            <person name="Martijn J."/>
            <person name="Lind A.E."/>
            <person name="van Eijk R."/>
            <person name="Schleper C."/>
            <person name="Guy L."/>
            <person name="Ettema T.J."/>
        </authorList>
    </citation>
    <scope>NUCLEOTIDE SEQUENCE</scope>
</reference>
<keyword evidence="4" id="KW-0720">Serine protease</keyword>
<organism evidence="6">
    <name type="scientific">marine sediment metagenome</name>
    <dbReference type="NCBI Taxonomy" id="412755"/>
    <lineage>
        <taxon>unclassified sequences</taxon>
        <taxon>metagenomes</taxon>
        <taxon>ecological metagenomes</taxon>
    </lineage>
</organism>
<dbReference type="Pfam" id="PF01343">
    <property type="entry name" value="Peptidase_S49"/>
    <property type="match status" value="1"/>
</dbReference>
<sequence length="314" mass="35745">MIKILLTTLMTILVLTGCNGCISVPGVFKKHKADSLHSELNISKFKETAVIVPLSGAVSEEWAVDVEKALQNPRYDLVVLWIESPGGSVTETKLLTHRLKVFQKKYNKPIYVYSERILASGAYWVASTFEKIVVSPAGHVGSIGVYMVRKDYSGLYDMLRLKFHYIASDSAKVMGNDATPMTDQERAHWQMKIYELHVEFMNHVWAYRTSQLINAYKFRNLMNVTTRQDTMLVAGQFRRIANGVLYNSRYAVSVGLIDGVMYFDEFIKALQAGGYATVTANGKDITEFYPFSARENRKRKMQQKVWEHLQTGQK</sequence>
<comment type="similarity">
    <text evidence="1">Belongs to the peptidase S49 family.</text>
</comment>
<dbReference type="PROSITE" id="PS51257">
    <property type="entry name" value="PROKAR_LIPOPROTEIN"/>
    <property type="match status" value="1"/>
</dbReference>
<gene>
    <name evidence="6" type="ORF">LCGC14_1228250</name>
</gene>